<feature type="region of interest" description="Disordered" evidence="1">
    <location>
        <begin position="447"/>
        <end position="471"/>
    </location>
</feature>
<dbReference type="SUPFAM" id="SSF52540">
    <property type="entry name" value="P-loop containing nucleoside triphosphate hydrolases"/>
    <property type="match status" value="1"/>
</dbReference>
<dbReference type="PANTHER" id="PTHR35894:SF1">
    <property type="entry name" value="PHOSPHORIBULOKINASE _ URIDINE KINASE FAMILY"/>
    <property type="match status" value="1"/>
</dbReference>
<feature type="region of interest" description="Disordered" evidence="1">
    <location>
        <begin position="1"/>
        <end position="21"/>
    </location>
</feature>
<accession>A0A512DV88</accession>
<feature type="compositionally biased region" description="Pro residues" evidence="1">
    <location>
        <begin position="658"/>
        <end position="679"/>
    </location>
</feature>
<evidence type="ECO:0000313" key="3">
    <source>
        <dbReference type="Proteomes" id="UP000321523"/>
    </source>
</evidence>
<dbReference type="InterPro" id="IPR052026">
    <property type="entry name" value="ExeA_AAA_ATPase_DNA-bind"/>
</dbReference>
<reference evidence="2 3" key="1">
    <citation type="submission" date="2019-07" db="EMBL/GenBank/DDBJ databases">
        <title>Whole genome shotgun sequence of Skermanella aerolata NBRC 106429.</title>
        <authorList>
            <person name="Hosoyama A."/>
            <person name="Uohara A."/>
            <person name="Ohji S."/>
            <person name="Ichikawa N."/>
        </authorList>
    </citation>
    <scope>NUCLEOTIDE SEQUENCE [LARGE SCALE GENOMIC DNA]</scope>
    <source>
        <strain evidence="2 3">NBRC 106429</strain>
    </source>
</reference>
<proteinExistence type="predicted"/>
<dbReference type="RefSeq" id="WP_052831259.1">
    <property type="nucleotide sequence ID" value="NZ_BJYZ01000021.1"/>
</dbReference>
<keyword evidence="3" id="KW-1185">Reference proteome</keyword>
<feature type="compositionally biased region" description="Pro residues" evidence="1">
    <location>
        <begin position="689"/>
        <end position="724"/>
    </location>
</feature>
<evidence type="ECO:0000256" key="1">
    <source>
        <dbReference type="SAM" id="MobiDB-lite"/>
    </source>
</evidence>
<feature type="compositionally biased region" description="Low complexity" evidence="1">
    <location>
        <begin position="537"/>
        <end position="557"/>
    </location>
</feature>
<evidence type="ECO:0000313" key="2">
    <source>
        <dbReference type="EMBL" id="GEO40378.1"/>
    </source>
</evidence>
<dbReference type="Proteomes" id="UP000321523">
    <property type="component" value="Unassembled WGS sequence"/>
</dbReference>
<feature type="compositionally biased region" description="Pro residues" evidence="1">
    <location>
        <begin position="823"/>
        <end position="836"/>
    </location>
</feature>
<feature type="compositionally biased region" description="Low complexity" evidence="1">
    <location>
        <begin position="623"/>
        <end position="657"/>
    </location>
</feature>
<name>A0A512DV88_9PROT</name>
<feature type="compositionally biased region" description="Low complexity" evidence="1">
    <location>
        <begin position="510"/>
        <end position="529"/>
    </location>
</feature>
<comment type="caution">
    <text evidence="2">The sequence shown here is derived from an EMBL/GenBank/DDBJ whole genome shotgun (WGS) entry which is preliminary data.</text>
</comment>
<feature type="compositionally biased region" description="Pro residues" evidence="1">
    <location>
        <begin position="800"/>
        <end position="816"/>
    </location>
</feature>
<dbReference type="InterPro" id="IPR027417">
    <property type="entry name" value="P-loop_NTPase"/>
</dbReference>
<dbReference type="OrthoDB" id="7284792at2"/>
<feature type="compositionally biased region" description="Low complexity" evidence="1">
    <location>
        <begin position="782"/>
        <end position="799"/>
    </location>
</feature>
<feature type="compositionally biased region" description="Low complexity" evidence="1">
    <location>
        <begin position="564"/>
        <end position="596"/>
    </location>
</feature>
<organism evidence="2 3">
    <name type="scientific">Skermanella aerolata</name>
    <dbReference type="NCBI Taxonomy" id="393310"/>
    <lineage>
        <taxon>Bacteria</taxon>
        <taxon>Pseudomonadati</taxon>
        <taxon>Pseudomonadota</taxon>
        <taxon>Alphaproteobacteria</taxon>
        <taxon>Rhodospirillales</taxon>
        <taxon>Azospirillaceae</taxon>
        <taxon>Skermanella</taxon>
    </lineage>
</organism>
<feature type="region of interest" description="Disordered" evidence="1">
    <location>
        <begin position="235"/>
        <end position="291"/>
    </location>
</feature>
<dbReference type="PANTHER" id="PTHR35894">
    <property type="entry name" value="GENERAL SECRETION PATHWAY PROTEIN A-RELATED"/>
    <property type="match status" value="1"/>
</dbReference>
<dbReference type="AlphaFoldDB" id="A0A512DV88"/>
<sequence>MRIGQKAHGLRPNRPFWPGAGRGTDLDQISTALTRAGAVVVVTGAAAMGKTRLALEATARINAASIPCRMVNGDRHDDLNAIIEEMARLPEPRSTDTRARALLVVDRAEDAGAQTLERLILIAGATSISVMLVGRAELVGMLVRSVPEQVCDAITRYVALEPLDADRTAEFVAHCLGDETSPVTCGSDALRRISAHSRGVPGIIDRLMTDAVRLARLSRSARLTATVIDMIADEEHPPAEQPDPEVPAQSHARLDPPSSATPAFRRKARPAAAPQPVQPQPEPDRHEGRTGSMRRVLTGLQGAPDPRHGYDTRYGYGDDSAFLDEDADVTDWPRSSADMLHPPARPARRIPPWAGGIAFVLVATSAIALQHYLQSGAPILTPADGQRAVVSSVLGDTGSRSAAPSPMRQPDPAQTAGQPSARSPEQVPMADYLQRVQVAVVESRMLSAPADEGEAERSVMPEAAAEPNPEMPVVQAPATEPLAETMPGSEPVPPAPAESVQPVQEPPVYENEAIAPAEPEPAPAEAMPAEPAPPEPTAESLPEPETPAPAVEAVTPAEPEEVPAEAVPMAPTPTAESPAEPAPADRAAESAPPDAAQPLEPETPAAEMSPPAETAPGDPAPSEPVASEPELPAASEPPAAAVVPETLPQDPAAEQTAPPEPAPEPTIAEPAPPAAPAAEPPADIAIPEPALPEPIPEQASPPEPEPAPIIAEPAPPPEPAPEPPADIAIPEPAPPEPIPEQVSPPEPEPAPTIAEPAPPPEPAPEPPANIAIPAPAPPEPIPEQTSPLEPEPAPTLAEPAPSPEPELPSPEPPAPAPAVVTAAPPPAPAPAAPKPPSIAESVLLERGDRLLALGDIASARLLYESAAAGGSARGALLAGRTLDPSYLRSLGTRGVTGDPARAAEWYEKAAKLGDDLAATHLEALGRR</sequence>
<dbReference type="EMBL" id="BJYZ01000021">
    <property type="protein sequence ID" value="GEO40378.1"/>
    <property type="molecule type" value="Genomic_DNA"/>
</dbReference>
<protein>
    <submittedName>
        <fullName evidence="2">Uncharacterized protein</fullName>
    </submittedName>
</protein>
<feature type="region of interest" description="Disordered" evidence="1">
    <location>
        <begin position="395"/>
        <end position="426"/>
    </location>
</feature>
<feature type="region of interest" description="Disordered" evidence="1">
    <location>
        <begin position="483"/>
        <end position="836"/>
    </location>
</feature>
<dbReference type="SUPFAM" id="SSF81901">
    <property type="entry name" value="HCP-like"/>
    <property type="match status" value="1"/>
</dbReference>
<feature type="compositionally biased region" description="Pro residues" evidence="1">
    <location>
        <begin position="731"/>
        <end position="767"/>
    </location>
</feature>
<gene>
    <name evidence="2" type="ORF">SAE02_45260</name>
</gene>
<feature type="compositionally biased region" description="Low complexity" evidence="1">
    <location>
        <begin position="460"/>
        <end position="471"/>
    </location>
</feature>
<dbReference type="InterPro" id="IPR011990">
    <property type="entry name" value="TPR-like_helical_dom_sf"/>
</dbReference>
<dbReference type="Gene3D" id="1.25.40.10">
    <property type="entry name" value="Tetratricopeptide repeat domain"/>
    <property type="match status" value="1"/>
</dbReference>